<dbReference type="Pfam" id="PF07992">
    <property type="entry name" value="Pyr_redox_2"/>
    <property type="match status" value="1"/>
</dbReference>
<feature type="domain" description="FAD/NAD(P)-binding" evidence="8">
    <location>
        <begin position="102"/>
        <end position="385"/>
    </location>
</feature>
<evidence type="ECO:0000256" key="4">
    <source>
        <dbReference type="ARBA" id="ARBA00023002"/>
    </source>
</evidence>
<comment type="catalytic activity">
    <reaction evidence="5">
        <text>[thioredoxin]-dithiol + NADP(+) = [thioredoxin]-disulfide + NADPH + H(+)</text>
        <dbReference type="Rhea" id="RHEA:20345"/>
        <dbReference type="Rhea" id="RHEA-COMP:10698"/>
        <dbReference type="Rhea" id="RHEA-COMP:10700"/>
        <dbReference type="ChEBI" id="CHEBI:15378"/>
        <dbReference type="ChEBI" id="CHEBI:29950"/>
        <dbReference type="ChEBI" id="CHEBI:50058"/>
        <dbReference type="ChEBI" id="CHEBI:57783"/>
        <dbReference type="ChEBI" id="CHEBI:58349"/>
        <dbReference type="EC" id="1.8.1.9"/>
    </reaction>
</comment>
<dbReference type="SUPFAM" id="SSF51905">
    <property type="entry name" value="FAD/NAD(P)-binding domain"/>
    <property type="match status" value="1"/>
</dbReference>
<name>A0A6L7F301_9ACTN</name>
<keyword evidence="2 6" id="KW-0274">FAD</keyword>
<reference evidence="9 10" key="1">
    <citation type="submission" date="2019-12" db="EMBL/GenBank/DDBJ databases">
        <authorList>
            <person name="Kun Z."/>
        </authorList>
    </citation>
    <scope>NUCLEOTIDE SEQUENCE [LARGE SCALE GENOMIC DNA]</scope>
    <source>
        <strain evidence="9 10">YIM 123512</strain>
    </source>
</reference>
<dbReference type="EMBL" id="WUEK01000008">
    <property type="protein sequence ID" value="MXG90564.1"/>
    <property type="molecule type" value="Genomic_DNA"/>
</dbReference>
<sequence length="423" mass="43949">MSAPRLVRGGARRIGAVLVGAGRTRRPALGGRGPSREQHSTAVGAGQPRWFAWRNPASGSGERIRAAAQAGRVVLGSRRSSHLTRGATVATTTPTPPTLETDVLIVGAGPTGLYGAYYAGFRGLSTVVVDVLPQAGGQVMALYPEKEIRDVAALPSIRGRDFVANLVEQAGAFDPTYLLGRQAVSLVHEDGEPVVTLSDGTVVRARAVVLTAGIGTPTPRPLPTGEEWLGSALSYFVVDPTVHVGQDVVVVGGGDSALDWADALGTIARSVTLVHRRAAFRGHAATLERVRNGATTVHTDTEVVALEGDLASGRLEKVVLETKAGEQVVVAADHVIAALGFISDLGPLREWGVELSGRSVAVDRAGRTSLPRVYAAGDLTDHPAKVKLMSVGFGEVATAVNHVAVDLDPDLTLFPGHSTDGAA</sequence>
<dbReference type="InterPro" id="IPR022890">
    <property type="entry name" value="Fd--NADP_Rdtase_type_2"/>
</dbReference>
<comment type="similarity">
    <text evidence="6">Belongs to the ferredoxin--NADP reductase type 2 family.</text>
</comment>
<gene>
    <name evidence="9" type="ORF">GRQ65_13495</name>
</gene>
<comment type="catalytic activity">
    <reaction evidence="6">
        <text>2 reduced [2Fe-2S]-[ferredoxin] + NADP(+) + H(+) = 2 oxidized [2Fe-2S]-[ferredoxin] + NADPH</text>
        <dbReference type="Rhea" id="RHEA:20125"/>
        <dbReference type="Rhea" id="RHEA-COMP:10000"/>
        <dbReference type="Rhea" id="RHEA-COMP:10001"/>
        <dbReference type="ChEBI" id="CHEBI:15378"/>
        <dbReference type="ChEBI" id="CHEBI:33737"/>
        <dbReference type="ChEBI" id="CHEBI:33738"/>
        <dbReference type="ChEBI" id="CHEBI:57783"/>
        <dbReference type="ChEBI" id="CHEBI:58349"/>
        <dbReference type="EC" id="1.18.1.2"/>
    </reaction>
</comment>
<dbReference type="GO" id="GO:0004791">
    <property type="term" value="F:thioredoxin-disulfide reductase (NADPH) activity"/>
    <property type="evidence" value="ECO:0007669"/>
    <property type="project" value="UniProtKB-EC"/>
</dbReference>
<evidence type="ECO:0000256" key="1">
    <source>
        <dbReference type="ARBA" id="ARBA00022630"/>
    </source>
</evidence>
<keyword evidence="10" id="KW-1185">Reference proteome</keyword>
<feature type="region of interest" description="Disordered" evidence="7">
    <location>
        <begin position="24"/>
        <end position="43"/>
    </location>
</feature>
<dbReference type="Gene3D" id="3.50.50.60">
    <property type="entry name" value="FAD/NAD(P)-binding domain"/>
    <property type="match status" value="2"/>
</dbReference>
<dbReference type="GO" id="GO:0004324">
    <property type="term" value="F:ferredoxin-NADP+ reductase activity"/>
    <property type="evidence" value="ECO:0007669"/>
    <property type="project" value="UniProtKB-UniRule"/>
</dbReference>
<dbReference type="PRINTS" id="PR00469">
    <property type="entry name" value="PNDRDTASEII"/>
</dbReference>
<evidence type="ECO:0000259" key="8">
    <source>
        <dbReference type="Pfam" id="PF07992"/>
    </source>
</evidence>
<keyword evidence="3 6" id="KW-0521">NADP</keyword>
<accession>A0A6L7F301</accession>
<comment type="subunit">
    <text evidence="6">Homodimer.</text>
</comment>
<keyword evidence="1 6" id="KW-0285">Flavoprotein</keyword>
<dbReference type="InterPro" id="IPR023753">
    <property type="entry name" value="FAD/NAD-binding_dom"/>
</dbReference>
<evidence type="ECO:0000256" key="3">
    <source>
        <dbReference type="ARBA" id="ARBA00022857"/>
    </source>
</evidence>
<dbReference type="AlphaFoldDB" id="A0A6L7F301"/>
<feature type="binding site" evidence="6">
    <location>
        <position position="378"/>
    </location>
    <ligand>
        <name>FAD</name>
        <dbReference type="ChEBI" id="CHEBI:57692"/>
    </ligand>
</feature>
<feature type="binding site" evidence="6">
    <location>
        <position position="111"/>
    </location>
    <ligand>
        <name>FAD</name>
        <dbReference type="ChEBI" id="CHEBI:57692"/>
    </ligand>
</feature>
<evidence type="ECO:0000256" key="5">
    <source>
        <dbReference type="ARBA" id="ARBA00048132"/>
    </source>
</evidence>
<evidence type="ECO:0000256" key="6">
    <source>
        <dbReference type="HAMAP-Rule" id="MF_01685"/>
    </source>
</evidence>
<protein>
    <recommendedName>
        <fullName evidence="6">Ferredoxin--NADP reductase</fullName>
        <shortName evidence="6">FNR</shortName>
        <shortName evidence="6">Fd-NADP(+) reductase</shortName>
        <ecNumber evidence="6">1.18.1.2</ecNumber>
    </recommendedName>
</protein>
<comment type="caution">
    <text evidence="6">Lacks conserved residue(s) required for the propagation of feature annotation.</text>
</comment>
<proteinExistence type="inferred from homology"/>
<dbReference type="Proteomes" id="UP000473325">
    <property type="component" value="Unassembled WGS sequence"/>
</dbReference>
<dbReference type="GO" id="GO:0050660">
    <property type="term" value="F:flavin adenine dinucleotide binding"/>
    <property type="evidence" value="ECO:0007669"/>
    <property type="project" value="UniProtKB-UniRule"/>
</dbReference>
<dbReference type="PANTHER" id="PTHR48105">
    <property type="entry name" value="THIOREDOXIN REDUCTASE 1-RELATED-RELATED"/>
    <property type="match status" value="1"/>
</dbReference>
<dbReference type="GO" id="GO:0050661">
    <property type="term" value="F:NADP binding"/>
    <property type="evidence" value="ECO:0007669"/>
    <property type="project" value="UniProtKB-UniRule"/>
</dbReference>
<dbReference type="PRINTS" id="PR00368">
    <property type="entry name" value="FADPNR"/>
</dbReference>
<feature type="binding site" evidence="6">
    <location>
        <position position="143"/>
    </location>
    <ligand>
        <name>FAD</name>
        <dbReference type="ChEBI" id="CHEBI:57692"/>
    </ligand>
</feature>
<comment type="caution">
    <text evidence="9">The sequence shown here is derived from an EMBL/GenBank/DDBJ whole genome shotgun (WGS) entry which is preliminary data.</text>
</comment>
<evidence type="ECO:0000256" key="2">
    <source>
        <dbReference type="ARBA" id="ARBA00022827"/>
    </source>
</evidence>
<organism evidence="9 10">
    <name type="scientific">Nocardioides flavescens</name>
    <dbReference type="NCBI Taxonomy" id="2691959"/>
    <lineage>
        <taxon>Bacteria</taxon>
        <taxon>Bacillati</taxon>
        <taxon>Actinomycetota</taxon>
        <taxon>Actinomycetes</taxon>
        <taxon>Propionibacteriales</taxon>
        <taxon>Nocardioidaceae</taxon>
        <taxon>Nocardioides</taxon>
    </lineage>
</organism>
<feature type="binding site" evidence="6">
    <location>
        <position position="419"/>
    </location>
    <ligand>
        <name>FAD</name>
        <dbReference type="ChEBI" id="CHEBI:57692"/>
    </ligand>
</feature>
<evidence type="ECO:0000313" key="10">
    <source>
        <dbReference type="Proteomes" id="UP000473325"/>
    </source>
</evidence>
<feature type="binding site" evidence="6">
    <location>
        <position position="130"/>
    </location>
    <ligand>
        <name>FAD</name>
        <dbReference type="ChEBI" id="CHEBI:57692"/>
    </ligand>
</feature>
<evidence type="ECO:0000313" key="9">
    <source>
        <dbReference type="EMBL" id="MXG90564.1"/>
    </source>
</evidence>
<feature type="binding site" evidence="6">
    <location>
        <position position="183"/>
    </location>
    <ligand>
        <name>FAD</name>
        <dbReference type="ChEBI" id="CHEBI:57692"/>
    </ligand>
</feature>
<feature type="binding site" evidence="6">
    <location>
        <position position="138"/>
    </location>
    <ligand>
        <name>FAD</name>
        <dbReference type="ChEBI" id="CHEBI:57692"/>
    </ligand>
</feature>
<dbReference type="InterPro" id="IPR036188">
    <property type="entry name" value="FAD/NAD-bd_sf"/>
</dbReference>
<keyword evidence="4 6" id="KW-0560">Oxidoreductase</keyword>
<comment type="cofactor">
    <cofactor evidence="6">
        <name>FAD</name>
        <dbReference type="ChEBI" id="CHEBI:57692"/>
    </cofactor>
    <text evidence="6">Binds 1 FAD per subunit.</text>
</comment>
<evidence type="ECO:0000256" key="7">
    <source>
        <dbReference type="SAM" id="MobiDB-lite"/>
    </source>
</evidence>
<dbReference type="InterPro" id="IPR050097">
    <property type="entry name" value="Ferredoxin-NADP_redctase_2"/>
</dbReference>
<dbReference type="HAMAP" id="MF_01685">
    <property type="entry name" value="FENR2"/>
    <property type="match status" value="1"/>
</dbReference>
<dbReference type="EC" id="1.18.1.2" evidence="6"/>